<dbReference type="SUPFAM" id="SSF53335">
    <property type="entry name" value="S-adenosyl-L-methionine-dependent methyltransferases"/>
    <property type="match status" value="1"/>
</dbReference>
<dbReference type="PANTHER" id="PTHR43591">
    <property type="entry name" value="METHYLTRANSFERASE"/>
    <property type="match status" value="1"/>
</dbReference>
<name>A0A9X0ARK8_9HELO</name>
<evidence type="ECO:0008006" key="4">
    <source>
        <dbReference type="Google" id="ProtNLM"/>
    </source>
</evidence>
<dbReference type="CDD" id="cd02440">
    <property type="entry name" value="AdoMet_MTases"/>
    <property type="match status" value="1"/>
</dbReference>
<feature type="region of interest" description="Disordered" evidence="1">
    <location>
        <begin position="388"/>
        <end position="418"/>
    </location>
</feature>
<dbReference type="Proteomes" id="UP001152300">
    <property type="component" value="Unassembled WGS sequence"/>
</dbReference>
<dbReference type="PANTHER" id="PTHR43591:SF14">
    <property type="entry name" value="METHYLTRANSFERASE"/>
    <property type="match status" value="1"/>
</dbReference>
<dbReference type="OrthoDB" id="2013972at2759"/>
<protein>
    <recommendedName>
        <fullName evidence="4">S-adenosyl-L-methionine-dependent methyltransferase</fullName>
    </recommendedName>
</protein>
<dbReference type="Gene3D" id="3.40.50.150">
    <property type="entry name" value="Vaccinia Virus protein VP39"/>
    <property type="match status" value="1"/>
</dbReference>
<accession>A0A9X0ARK8</accession>
<proteinExistence type="predicted"/>
<evidence type="ECO:0000256" key="1">
    <source>
        <dbReference type="SAM" id="MobiDB-lite"/>
    </source>
</evidence>
<dbReference type="GO" id="GO:0008168">
    <property type="term" value="F:methyltransferase activity"/>
    <property type="evidence" value="ECO:0007669"/>
    <property type="project" value="TreeGrafter"/>
</dbReference>
<dbReference type="InterPro" id="IPR029063">
    <property type="entry name" value="SAM-dependent_MTases_sf"/>
</dbReference>
<sequence>MNVPNIFTNPKVWVLPFCIFHDLNFSSRRNMSKCQEPEECTGSPTAFHSQHEENIEAQLGCKSPGANLDADFRRESEAQSPVTPESNDRSSSKSLTSSVVDFPEENGRTYHGYRPGTYHFPNDANEQDRLEAQFDMLKSAFSGRNYFAPLSDPRYILDIGTGTGQWAIQMGDSFPKAEVQATDLSPIQPVSVPQNVHFYIDDASDDDWILPPNHFDYIHTRVLLGCFKDFDTIIKRAFHYTKPGGYMESQEIMFTPYCDDESMTHSWPFLEWVAYVDKAATKAGRSMNIASSLKNWYEAAGFVDVQEKIYKLPVNPWSEDEQLQKLGQMSEENWLACLSSFSMALFSRILDWKQEQIEVYLVNVRKSIPNRSIHAYHKIYVVWGRKPEEKEKTSASSTPEQTPSEIDPVQPKPEKGIT</sequence>
<reference evidence="2" key="1">
    <citation type="submission" date="2022-11" db="EMBL/GenBank/DDBJ databases">
        <title>Genome Resource of Sclerotinia nivalis Strain SnTB1, a Plant Pathogen Isolated from American Ginseng.</title>
        <authorList>
            <person name="Fan S."/>
        </authorList>
    </citation>
    <scope>NUCLEOTIDE SEQUENCE</scope>
    <source>
        <strain evidence="2">SnTB1</strain>
    </source>
</reference>
<organism evidence="2 3">
    <name type="scientific">Sclerotinia nivalis</name>
    <dbReference type="NCBI Taxonomy" id="352851"/>
    <lineage>
        <taxon>Eukaryota</taxon>
        <taxon>Fungi</taxon>
        <taxon>Dikarya</taxon>
        <taxon>Ascomycota</taxon>
        <taxon>Pezizomycotina</taxon>
        <taxon>Leotiomycetes</taxon>
        <taxon>Helotiales</taxon>
        <taxon>Sclerotiniaceae</taxon>
        <taxon>Sclerotinia</taxon>
    </lineage>
</organism>
<gene>
    <name evidence="2" type="ORF">OCU04_004616</name>
</gene>
<feature type="compositionally biased region" description="Polar residues" evidence="1">
    <location>
        <begin position="394"/>
        <end position="404"/>
    </location>
</feature>
<evidence type="ECO:0000313" key="2">
    <source>
        <dbReference type="EMBL" id="KAJ8067254.1"/>
    </source>
</evidence>
<feature type="region of interest" description="Disordered" evidence="1">
    <location>
        <begin position="75"/>
        <end position="106"/>
    </location>
</feature>
<evidence type="ECO:0000313" key="3">
    <source>
        <dbReference type="Proteomes" id="UP001152300"/>
    </source>
</evidence>
<keyword evidence="3" id="KW-1185">Reference proteome</keyword>
<comment type="caution">
    <text evidence="2">The sequence shown here is derived from an EMBL/GenBank/DDBJ whole genome shotgun (WGS) entry which is preliminary data.</text>
</comment>
<dbReference type="AlphaFoldDB" id="A0A9X0ARK8"/>
<dbReference type="Pfam" id="PF13489">
    <property type="entry name" value="Methyltransf_23"/>
    <property type="match status" value="1"/>
</dbReference>
<dbReference type="EMBL" id="JAPEIS010000004">
    <property type="protein sequence ID" value="KAJ8067254.1"/>
    <property type="molecule type" value="Genomic_DNA"/>
</dbReference>